<dbReference type="AlphaFoldDB" id="A0AAN8SQB1"/>
<evidence type="ECO:0000313" key="3">
    <source>
        <dbReference type="Proteomes" id="UP001371456"/>
    </source>
</evidence>
<evidence type="ECO:0000313" key="2">
    <source>
        <dbReference type="EMBL" id="KAK6774164.1"/>
    </source>
</evidence>
<sequence length="108" mass="11962">MTIYDKFDFGYLGSVKVGSEVLNGVIYHPKEQTHLAMTLYLTIHHLTTIQDGRERGGGGRRETLISPNLDGMTTTSSMLKKSHPQVSLSKETLGIHKDDCKILEQSSA</sequence>
<keyword evidence="3" id="KW-1185">Reference proteome</keyword>
<organism evidence="2 3">
    <name type="scientific">Solanum bulbocastanum</name>
    <name type="common">Wild potato</name>
    <dbReference type="NCBI Taxonomy" id="147425"/>
    <lineage>
        <taxon>Eukaryota</taxon>
        <taxon>Viridiplantae</taxon>
        <taxon>Streptophyta</taxon>
        <taxon>Embryophyta</taxon>
        <taxon>Tracheophyta</taxon>
        <taxon>Spermatophyta</taxon>
        <taxon>Magnoliopsida</taxon>
        <taxon>eudicotyledons</taxon>
        <taxon>Gunneridae</taxon>
        <taxon>Pentapetalae</taxon>
        <taxon>asterids</taxon>
        <taxon>lamiids</taxon>
        <taxon>Solanales</taxon>
        <taxon>Solanaceae</taxon>
        <taxon>Solanoideae</taxon>
        <taxon>Solaneae</taxon>
        <taxon>Solanum</taxon>
    </lineage>
</organism>
<feature type="compositionally biased region" description="Polar residues" evidence="1">
    <location>
        <begin position="71"/>
        <end position="83"/>
    </location>
</feature>
<feature type="compositionally biased region" description="Basic and acidic residues" evidence="1">
    <location>
        <begin position="52"/>
        <end position="63"/>
    </location>
</feature>
<dbReference type="EMBL" id="JBANQN010000012">
    <property type="protein sequence ID" value="KAK6774164.1"/>
    <property type="molecule type" value="Genomic_DNA"/>
</dbReference>
<evidence type="ECO:0000256" key="1">
    <source>
        <dbReference type="SAM" id="MobiDB-lite"/>
    </source>
</evidence>
<feature type="region of interest" description="Disordered" evidence="1">
    <location>
        <begin position="52"/>
        <end position="83"/>
    </location>
</feature>
<gene>
    <name evidence="2" type="ORF">RDI58_029403</name>
</gene>
<dbReference type="Proteomes" id="UP001371456">
    <property type="component" value="Unassembled WGS sequence"/>
</dbReference>
<proteinExistence type="predicted"/>
<protein>
    <submittedName>
        <fullName evidence="2">Uncharacterized protein</fullName>
    </submittedName>
</protein>
<comment type="caution">
    <text evidence="2">The sequence shown here is derived from an EMBL/GenBank/DDBJ whole genome shotgun (WGS) entry which is preliminary data.</text>
</comment>
<accession>A0AAN8SQB1</accession>
<name>A0AAN8SQB1_SOLBU</name>
<reference evidence="2 3" key="1">
    <citation type="submission" date="2024-02" db="EMBL/GenBank/DDBJ databases">
        <title>de novo genome assembly of Solanum bulbocastanum strain 11H21.</title>
        <authorList>
            <person name="Hosaka A.J."/>
        </authorList>
    </citation>
    <scope>NUCLEOTIDE SEQUENCE [LARGE SCALE GENOMIC DNA]</scope>
    <source>
        <tissue evidence="2">Young leaves</tissue>
    </source>
</reference>